<feature type="transmembrane region" description="Helical" evidence="1">
    <location>
        <begin position="35"/>
        <end position="54"/>
    </location>
</feature>
<organism evidence="2 3">
    <name type="scientific">Rhizophagus irregularis</name>
    <dbReference type="NCBI Taxonomy" id="588596"/>
    <lineage>
        <taxon>Eukaryota</taxon>
        <taxon>Fungi</taxon>
        <taxon>Fungi incertae sedis</taxon>
        <taxon>Mucoromycota</taxon>
        <taxon>Glomeromycotina</taxon>
        <taxon>Glomeromycetes</taxon>
        <taxon>Glomerales</taxon>
        <taxon>Glomeraceae</taxon>
        <taxon>Rhizophagus</taxon>
    </lineage>
</organism>
<sequence length="64" mass="7780">MKLKKGNIIKYTKNFNLFARFYTNVFYIPDTVNVIFAYTYVILLIYMIMFFLSVHKKLKNPLLY</sequence>
<keyword evidence="1" id="KW-0812">Transmembrane</keyword>
<name>A0A2N1NKC0_9GLOM</name>
<keyword evidence="1" id="KW-1133">Transmembrane helix</keyword>
<gene>
    <name evidence="2" type="ORF">RhiirC2_299526</name>
</gene>
<keyword evidence="1" id="KW-0472">Membrane</keyword>
<protein>
    <submittedName>
        <fullName evidence="2">Uncharacterized protein</fullName>
    </submittedName>
</protein>
<evidence type="ECO:0000313" key="3">
    <source>
        <dbReference type="Proteomes" id="UP000233469"/>
    </source>
</evidence>
<reference evidence="2 3" key="1">
    <citation type="submission" date="2016-04" db="EMBL/GenBank/DDBJ databases">
        <title>Genome analyses suggest a sexual origin of heterokaryosis in a supposedly ancient asexual fungus.</title>
        <authorList>
            <person name="Ropars J."/>
            <person name="Sedzielewska K."/>
            <person name="Noel J."/>
            <person name="Charron P."/>
            <person name="Farinelli L."/>
            <person name="Marton T."/>
            <person name="Kruger M."/>
            <person name="Pelin A."/>
            <person name="Brachmann A."/>
            <person name="Corradi N."/>
        </authorList>
    </citation>
    <scope>NUCLEOTIDE SEQUENCE [LARGE SCALE GENOMIC DNA]</scope>
    <source>
        <strain evidence="2 3">C2</strain>
    </source>
</reference>
<dbReference type="AlphaFoldDB" id="A0A2N1NKC0"/>
<comment type="caution">
    <text evidence="2">The sequence shown here is derived from an EMBL/GenBank/DDBJ whole genome shotgun (WGS) entry which is preliminary data.</text>
</comment>
<evidence type="ECO:0000256" key="1">
    <source>
        <dbReference type="SAM" id="Phobius"/>
    </source>
</evidence>
<dbReference type="EMBL" id="LLXL01000310">
    <property type="protein sequence ID" value="PKK74352.1"/>
    <property type="molecule type" value="Genomic_DNA"/>
</dbReference>
<accession>A0A2N1NKC0</accession>
<proteinExistence type="predicted"/>
<reference evidence="2 3" key="2">
    <citation type="submission" date="2017-10" db="EMBL/GenBank/DDBJ databases">
        <title>Extensive intraspecific genome diversity in a model arbuscular mycorrhizal fungus.</title>
        <authorList>
            <person name="Chen E.C.H."/>
            <person name="Morin E."/>
            <person name="Baudet D."/>
            <person name="Noel J."/>
            <person name="Ndikumana S."/>
            <person name="Charron P."/>
            <person name="St-Onge C."/>
            <person name="Giorgi J."/>
            <person name="Grigoriev I.V."/>
            <person name="Roux C."/>
            <person name="Martin F.M."/>
            <person name="Corradi N."/>
        </authorList>
    </citation>
    <scope>NUCLEOTIDE SEQUENCE [LARGE SCALE GENOMIC DNA]</scope>
    <source>
        <strain evidence="2 3">C2</strain>
    </source>
</reference>
<evidence type="ECO:0000313" key="2">
    <source>
        <dbReference type="EMBL" id="PKK74352.1"/>
    </source>
</evidence>
<dbReference type="Proteomes" id="UP000233469">
    <property type="component" value="Unassembled WGS sequence"/>
</dbReference>